<evidence type="ECO:0000313" key="2">
    <source>
        <dbReference type="Proteomes" id="UP001164506"/>
    </source>
</evidence>
<proteinExistence type="predicted"/>
<dbReference type="EMBL" id="CP084204">
    <property type="protein sequence ID" value="UZX26784.1"/>
    <property type="molecule type" value="Genomic_DNA"/>
</dbReference>
<evidence type="ECO:0000313" key="1">
    <source>
        <dbReference type="EMBL" id="UZX26784.1"/>
    </source>
</evidence>
<dbReference type="Proteomes" id="UP001164506">
    <property type="component" value="Chromosome"/>
</dbReference>
<sequence>MAALIFVATSGCTWRQLPPVGSQAWPTVYRPGCDWS</sequence>
<dbReference type="GeneID" id="96997681"/>
<evidence type="ECO:0008006" key="3">
    <source>
        <dbReference type="Google" id="ProtNLM"/>
    </source>
</evidence>
<gene>
    <name evidence="1" type="ORF">LDH80_38940</name>
</gene>
<dbReference type="RefSeq" id="WP_361696584.1">
    <property type="nucleotide sequence ID" value="NZ_CP084204.1"/>
</dbReference>
<reference evidence="1" key="1">
    <citation type="submission" date="2021-09" db="EMBL/GenBank/DDBJ databases">
        <title>Complete genome sequence and metabolic characterization of Streptomyces tanashiensis DSM 731 the producer of antibacterial Kalafungin and diverse secondary metabolites.</title>
        <authorList>
            <person name="Abbasi M.N."/>
            <person name="Anwar M.N."/>
            <person name="Alam K."/>
            <person name="Shoaib M."/>
            <person name="Lin Z."/>
            <person name="Hayat M."/>
            <person name="Ali M.I."/>
            <person name="Malik H.M.T."/>
            <person name="Ahmed I."/>
            <person name="Li A."/>
            <person name="Hailong Wang H."/>
            <person name="Zhang Y."/>
        </authorList>
    </citation>
    <scope>NUCLEOTIDE SEQUENCE</scope>
    <source>
        <strain evidence="1">Kala</strain>
    </source>
</reference>
<accession>A0ABY6RB23</accession>
<protein>
    <recommendedName>
        <fullName evidence="3">Transposase</fullName>
    </recommendedName>
</protein>
<organism evidence="1 2">
    <name type="scientific">Streptomyces tanashiensis</name>
    <dbReference type="NCBI Taxonomy" id="67367"/>
    <lineage>
        <taxon>Bacteria</taxon>
        <taxon>Bacillati</taxon>
        <taxon>Actinomycetota</taxon>
        <taxon>Actinomycetes</taxon>
        <taxon>Kitasatosporales</taxon>
        <taxon>Streptomycetaceae</taxon>
        <taxon>Streptomyces</taxon>
    </lineage>
</organism>
<name>A0ABY6RB23_9ACTN</name>
<keyword evidence="2" id="KW-1185">Reference proteome</keyword>